<organism evidence="3 4">
    <name type="scientific">Rotaria magnacalcarata</name>
    <dbReference type="NCBI Taxonomy" id="392030"/>
    <lineage>
        <taxon>Eukaryota</taxon>
        <taxon>Metazoa</taxon>
        <taxon>Spiralia</taxon>
        <taxon>Gnathifera</taxon>
        <taxon>Rotifera</taxon>
        <taxon>Eurotatoria</taxon>
        <taxon>Bdelloidea</taxon>
        <taxon>Philodinida</taxon>
        <taxon>Philodinidae</taxon>
        <taxon>Rotaria</taxon>
    </lineage>
</organism>
<feature type="non-terminal residue" evidence="3">
    <location>
        <position position="63"/>
    </location>
</feature>
<comment type="caution">
    <text evidence="3">The sequence shown here is derived from an EMBL/GenBank/DDBJ whole genome shotgun (WGS) entry which is preliminary data.</text>
</comment>
<sequence>PGGSCVTALVATLGTALGTMCALLTYGMRKWETLEPEMRAIIAPLHTTTKTLMETLDTDTELL</sequence>
<feature type="transmembrane region" description="Helical" evidence="1">
    <location>
        <begin position="6"/>
        <end position="28"/>
    </location>
</feature>
<dbReference type="GO" id="GO:0003824">
    <property type="term" value="F:catalytic activity"/>
    <property type="evidence" value="ECO:0007669"/>
    <property type="project" value="InterPro"/>
</dbReference>
<feature type="non-terminal residue" evidence="3">
    <location>
        <position position="1"/>
    </location>
</feature>
<name>A0A8S3AFV6_9BILA</name>
<protein>
    <recommendedName>
        <fullName evidence="2">Cyclodeaminase/cyclohydrolase domain-containing protein</fullName>
    </recommendedName>
</protein>
<dbReference type="Proteomes" id="UP000681720">
    <property type="component" value="Unassembled WGS sequence"/>
</dbReference>
<keyword evidence="1" id="KW-1133">Transmembrane helix</keyword>
<keyword evidence="1" id="KW-0472">Membrane</keyword>
<dbReference type="SUPFAM" id="SSF101262">
    <property type="entry name" value="Methenyltetrahydrofolate cyclohydrolase-like"/>
    <property type="match status" value="1"/>
</dbReference>
<dbReference type="AlphaFoldDB" id="A0A8S3AFV6"/>
<evidence type="ECO:0000259" key="2">
    <source>
        <dbReference type="Pfam" id="PF04961"/>
    </source>
</evidence>
<keyword evidence="1" id="KW-0812">Transmembrane</keyword>
<dbReference type="Pfam" id="PF04961">
    <property type="entry name" value="FTCD_C"/>
    <property type="match status" value="1"/>
</dbReference>
<evidence type="ECO:0000313" key="3">
    <source>
        <dbReference type="EMBL" id="CAF4730069.1"/>
    </source>
</evidence>
<dbReference type="InterPro" id="IPR036178">
    <property type="entry name" value="Formintransfe-cycloase-like_sf"/>
</dbReference>
<evidence type="ECO:0000313" key="4">
    <source>
        <dbReference type="Proteomes" id="UP000681720"/>
    </source>
</evidence>
<dbReference type="InterPro" id="IPR007044">
    <property type="entry name" value="Cyclodeamin/CycHdrlase"/>
</dbReference>
<feature type="domain" description="Cyclodeaminase/cyclohydrolase" evidence="2">
    <location>
        <begin position="1"/>
        <end position="61"/>
    </location>
</feature>
<dbReference type="EMBL" id="CAJOBJ010132989">
    <property type="protein sequence ID" value="CAF4730069.1"/>
    <property type="molecule type" value="Genomic_DNA"/>
</dbReference>
<evidence type="ECO:0000256" key="1">
    <source>
        <dbReference type="SAM" id="Phobius"/>
    </source>
</evidence>
<gene>
    <name evidence="3" type="ORF">GIL414_LOCUS44234</name>
</gene>
<reference evidence="3" key="1">
    <citation type="submission" date="2021-02" db="EMBL/GenBank/DDBJ databases">
        <authorList>
            <person name="Nowell W R."/>
        </authorList>
    </citation>
    <scope>NUCLEOTIDE SEQUENCE</scope>
</reference>
<proteinExistence type="predicted"/>
<accession>A0A8S3AFV6</accession>
<dbReference type="Gene3D" id="1.20.120.680">
    <property type="entry name" value="Formiminotetrahydrofolate cyclodeaminase monomer, up-and-down helical bundle"/>
    <property type="match status" value="1"/>
</dbReference>